<proteinExistence type="predicted"/>
<evidence type="ECO:0000313" key="3">
    <source>
        <dbReference type="Proteomes" id="UP000251889"/>
    </source>
</evidence>
<dbReference type="EMBL" id="QMFY01000001">
    <property type="protein sequence ID" value="RAW03444.1"/>
    <property type="molecule type" value="Genomic_DNA"/>
</dbReference>
<evidence type="ECO:0000313" key="2">
    <source>
        <dbReference type="EMBL" id="RAW03444.1"/>
    </source>
</evidence>
<dbReference type="InterPro" id="IPR050228">
    <property type="entry name" value="Carboxylesterase_BioH"/>
</dbReference>
<protein>
    <submittedName>
        <fullName evidence="2">Alpha/beta hydrolase</fullName>
    </submittedName>
</protein>
<dbReference type="Gene3D" id="3.40.50.1820">
    <property type="entry name" value="alpha/beta hydrolase"/>
    <property type="match status" value="1"/>
</dbReference>
<dbReference type="Proteomes" id="UP000251889">
    <property type="component" value="Unassembled WGS sequence"/>
</dbReference>
<dbReference type="PANTHER" id="PTHR43194">
    <property type="entry name" value="HYDROLASE ALPHA/BETA FOLD FAMILY"/>
    <property type="match status" value="1"/>
</dbReference>
<dbReference type="OrthoDB" id="9791779at2"/>
<gene>
    <name evidence="2" type="ORF">DQQ10_04985</name>
</gene>
<dbReference type="SUPFAM" id="SSF53474">
    <property type="entry name" value="alpha/beta-Hydrolases"/>
    <property type="match status" value="1"/>
</dbReference>
<dbReference type="InterPro" id="IPR000073">
    <property type="entry name" value="AB_hydrolase_1"/>
</dbReference>
<accession>A0A364Y8K7</accession>
<comment type="caution">
    <text evidence="2">The sequence shown here is derived from an EMBL/GenBank/DDBJ whole genome shotgun (WGS) entry which is preliminary data.</text>
</comment>
<evidence type="ECO:0000259" key="1">
    <source>
        <dbReference type="Pfam" id="PF00561"/>
    </source>
</evidence>
<dbReference type="Pfam" id="PF00561">
    <property type="entry name" value="Abhydrolase_1"/>
    <property type="match status" value="1"/>
</dbReference>
<sequence>MNPILLLHGALGTREQLVPIESALQQSGYTTMSLNFSGHGQQPFSQHGFHVDVFAEEIMSFLNHHDLSFVDVFGYSMGGYVALTAAAQWPARFRKIVTLGTKFDWSPVVAQAEVQKLDPEKILTKIPQFADLLKQLHGDSHWKLLLEATANMMSKLGSRPTLDENTLGAIQQEVLVLAGDKDNMAPANVAEQVAQQIPFGSFQQLPNTPHPIERVNLEALMPLLRNFFV</sequence>
<organism evidence="2 3">
    <name type="scientific">Pseudochryseolinea flava</name>
    <dbReference type="NCBI Taxonomy" id="2059302"/>
    <lineage>
        <taxon>Bacteria</taxon>
        <taxon>Pseudomonadati</taxon>
        <taxon>Bacteroidota</taxon>
        <taxon>Cytophagia</taxon>
        <taxon>Cytophagales</taxon>
        <taxon>Fulvivirgaceae</taxon>
        <taxon>Pseudochryseolinea</taxon>
    </lineage>
</organism>
<dbReference type="InterPro" id="IPR029058">
    <property type="entry name" value="AB_hydrolase_fold"/>
</dbReference>
<dbReference type="RefSeq" id="WP_112745658.1">
    <property type="nucleotide sequence ID" value="NZ_QMFY01000001.1"/>
</dbReference>
<keyword evidence="2" id="KW-0378">Hydrolase</keyword>
<dbReference type="AlphaFoldDB" id="A0A364Y8K7"/>
<keyword evidence="3" id="KW-1185">Reference proteome</keyword>
<feature type="domain" description="AB hydrolase-1" evidence="1">
    <location>
        <begin position="2"/>
        <end position="109"/>
    </location>
</feature>
<name>A0A364Y8K7_9BACT</name>
<reference evidence="2 3" key="1">
    <citation type="submission" date="2018-06" db="EMBL/GenBank/DDBJ databases">
        <title>Chryseolinea flavus sp. nov., a member of the phylum Bacteroidetes isolated from soil.</title>
        <authorList>
            <person name="Li Y."/>
            <person name="Wang J."/>
        </authorList>
    </citation>
    <scope>NUCLEOTIDE SEQUENCE [LARGE SCALE GENOMIC DNA]</scope>
    <source>
        <strain evidence="2 3">SDU1-6</strain>
    </source>
</reference>
<dbReference type="PANTHER" id="PTHR43194:SF2">
    <property type="entry name" value="PEROXISOMAL MEMBRANE PROTEIN LPX1"/>
    <property type="match status" value="1"/>
</dbReference>
<dbReference type="GO" id="GO:0016787">
    <property type="term" value="F:hydrolase activity"/>
    <property type="evidence" value="ECO:0007669"/>
    <property type="project" value="UniProtKB-KW"/>
</dbReference>